<evidence type="ECO:0008006" key="2">
    <source>
        <dbReference type="Google" id="ProtNLM"/>
    </source>
</evidence>
<organism evidence="1">
    <name type="scientific">hydrothermal vent metagenome</name>
    <dbReference type="NCBI Taxonomy" id="652676"/>
    <lineage>
        <taxon>unclassified sequences</taxon>
        <taxon>metagenomes</taxon>
        <taxon>ecological metagenomes</taxon>
    </lineage>
</organism>
<dbReference type="EMBL" id="UOEU01000824">
    <property type="protein sequence ID" value="VAW41072.1"/>
    <property type="molecule type" value="Genomic_DNA"/>
</dbReference>
<name>A0A3B0VPP5_9ZZZZ</name>
<proteinExistence type="predicted"/>
<accession>A0A3B0VPP5</accession>
<reference evidence="1" key="1">
    <citation type="submission" date="2018-06" db="EMBL/GenBank/DDBJ databases">
        <authorList>
            <person name="Zhirakovskaya E."/>
        </authorList>
    </citation>
    <scope>NUCLEOTIDE SEQUENCE</scope>
</reference>
<feature type="non-terminal residue" evidence="1">
    <location>
        <position position="29"/>
    </location>
</feature>
<evidence type="ECO:0000313" key="1">
    <source>
        <dbReference type="EMBL" id="VAW41072.1"/>
    </source>
</evidence>
<protein>
    <recommendedName>
        <fullName evidence="2">MBL fold metallo-hydrolase</fullName>
    </recommendedName>
</protein>
<dbReference type="AlphaFoldDB" id="A0A3B0VPP5"/>
<gene>
    <name evidence="1" type="ORF">MNBD_CHLOROFLEXI01-2331</name>
</gene>
<sequence length="29" mass="3434">MKIQLIRNAMLRVQYNGRLFIIDPFLAAK</sequence>